<name>A0ABD6CDX9_9EURY</name>
<dbReference type="Pfam" id="PF21818">
    <property type="entry name" value="DUF6884"/>
    <property type="match status" value="1"/>
</dbReference>
<dbReference type="InterPro" id="IPR049251">
    <property type="entry name" value="DUF6884"/>
</dbReference>
<organism evidence="2 3">
    <name type="scientific">Halorientalis brevis</name>
    <dbReference type="NCBI Taxonomy" id="1126241"/>
    <lineage>
        <taxon>Archaea</taxon>
        <taxon>Methanobacteriati</taxon>
        <taxon>Methanobacteriota</taxon>
        <taxon>Stenosarchaea group</taxon>
        <taxon>Halobacteria</taxon>
        <taxon>Halobacteriales</taxon>
        <taxon>Haloarculaceae</taxon>
        <taxon>Halorientalis</taxon>
    </lineage>
</organism>
<dbReference type="Proteomes" id="UP001597119">
    <property type="component" value="Unassembled WGS sequence"/>
</dbReference>
<dbReference type="AlphaFoldDB" id="A0ABD6CDX9"/>
<evidence type="ECO:0000313" key="2">
    <source>
        <dbReference type="EMBL" id="MFD1588127.1"/>
    </source>
</evidence>
<gene>
    <name evidence="2" type="ORF">ACFR9U_14175</name>
</gene>
<evidence type="ECO:0000259" key="1">
    <source>
        <dbReference type="Pfam" id="PF21818"/>
    </source>
</evidence>
<evidence type="ECO:0000313" key="3">
    <source>
        <dbReference type="Proteomes" id="UP001597119"/>
    </source>
</evidence>
<accession>A0ABD6CDX9</accession>
<feature type="domain" description="DUF6884" evidence="1">
    <location>
        <begin position="9"/>
        <end position="145"/>
    </location>
</feature>
<comment type="caution">
    <text evidence="2">The sequence shown here is derived from an EMBL/GenBank/DDBJ whole genome shotgun (WGS) entry which is preliminary data.</text>
</comment>
<dbReference type="EMBL" id="JBHUDJ010000008">
    <property type="protein sequence ID" value="MFD1588127.1"/>
    <property type="molecule type" value="Genomic_DNA"/>
</dbReference>
<protein>
    <submittedName>
        <fullName evidence="2">DUF6884 domain-containing protein</fullName>
    </submittedName>
</protein>
<keyword evidence="3" id="KW-1185">Reference proteome</keyword>
<dbReference type="RefSeq" id="WP_247381761.1">
    <property type="nucleotide sequence ID" value="NZ_JALLGV010000012.1"/>
</dbReference>
<sequence>MNSASLREVGLVSCVKSKRDEPAVPKDLYTSAYFQKMRAYAEREHDDWFILSAKHGLLDPDGEPIEPYDETLTGAPVARKREWAEHVFSELAAVGLLDESMSLVLHAGKAYYGELLPLLEESAVAEISIPTEGLAIGETLAWYSERL</sequence>
<reference evidence="2 3" key="1">
    <citation type="journal article" date="2019" name="Int. J. Syst. Evol. Microbiol.">
        <title>The Global Catalogue of Microorganisms (GCM) 10K type strain sequencing project: providing services to taxonomists for standard genome sequencing and annotation.</title>
        <authorList>
            <consortium name="The Broad Institute Genomics Platform"/>
            <consortium name="The Broad Institute Genome Sequencing Center for Infectious Disease"/>
            <person name="Wu L."/>
            <person name="Ma J."/>
        </authorList>
    </citation>
    <scope>NUCLEOTIDE SEQUENCE [LARGE SCALE GENOMIC DNA]</scope>
    <source>
        <strain evidence="2 3">CGMCC 1.12125</strain>
    </source>
</reference>
<proteinExistence type="predicted"/>